<keyword evidence="7" id="KW-0472">Membrane</keyword>
<dbReference type="Pfam" id="PF12729">
    <property type="entry name" value="4HB_MCP_1"/>
    <property type="match status" value="1"/>
</dbReference>
<comment type="caution">
    <text evidence="10">The sequence shown here is derived from an EMBL/GenBank/DDBJ whole genome shotgun (WGS) entry which is preliminary data.</text>
</comment>
<feature type="coiled-coil region" evidence="5">
    <location>
        <begin position="451"/>
        <end position="478"/>
    </location>
</feature>
<evidence type="ECO:0000259" key="9">
    <source>
        <dbReference type="PROSITE" id="PS50885"/>
    </source>
</evidence>
<evidence type="ECO:0000256" key="5">
    <source>
        <dbReference type="SAM" id="Coils"/>
    </source>
</evidence>
<accession>A0A7X0B073</accession>
<dbReference type="SMART" id="SM00283">
    <property type="entry name" value="MA"/>
    <property type="match status" value="1"/>
</dbReference>
<dbReference type="PRINTS" id="PR00260">
    <property type="entry name" value="CHEMTRNSDUCR"/>
</dbReference>
<dbReference type="InterPro" id="IPR024478">
    <property type="entry name" value="HlyB_4HB_MCP"/>
</dbReference>
<feature type="domain" description="HAMP" evidence="9">
    <location>
        <begin position="208"/>
        <end position="260"/>
    </location>
</feature>
<dbReference type="PANTHER" id="PTHR43531:SF11">
    <property type="entry name" value="METHYL-ACCEPTING CHEMOTAXIS PROTEIN 3"/>
    <property type="match status" value="1"/>
</dbReference>
<comment type="similarity">
    <text evidence="3">Belongs to the methyl-accepting chemotaxis (MCP) protein family.</text>
</comment>
<dbReference type="GO" id="GO:0004888">
    <property type="term" value="F:transmembrane signaling receptor activity"/>
    <property type="evidence" value="ECO:0007669"/>
    <property type="project" value="InterPro"/>
</dbReference>
<feature type="domain" description="Methyl-accepting transducer" evidence="8">
    <location>
        <begin position="265"/>
        <end position="480"/>
    </location>
</feature>
<dbReference type="Gene3D" id="1.10.287.950">
    <property type="entry name" value="Methyl-accepting chemotaxis protein"/>
    <property type="match status" value="1"/>
</dbReference>
<evidence type="ECO:0000313" key="11">
    <source>
        <dbReference type="Proteomes" id="UP000539175"/>
    </source>
</evidence>
<dbReference type="PROSITE" id="PS50885">
    <property type="entry name" value="HAMP"/>
    <property type="match status" value="1"/>
</dbReference>
<dbReference type="Pfam" id="PF00672">
    <property type="entry name" value="HAMP"/>
    <property type="match status" value="1"/>
</dbReference>
<evidence type="ECO:0000256" key="1">
    <source>
        <dbReference type="ARBA" id="ARBA00004370"/>
    </source>
</evidence>
<keyword evidence="5" id="KW-0175">Coiled coil</keyword>
<evidence type="ECO:0000256" key="3">
    <source>
        <dbReference type="ARBA" id="ARBA00029447"/>
    </source>
</evidence>
<keyword evidence="2" id="KW-0145">Chemotaxis</keyword>
<feature type="region of interest" description="Disordered" evidence="6">
    <location>
        <begin position="503"/>
        <end position="545"/>
    </location>
</feature>
<feature type="compositionally biased region" description="Polar residues" evidence="6">
    <location>
        <begin position="263"/>
        <end position="277"/>
    </location>
</feature>
<dbReference type="CDD" id="cd06225">
    <property type="entry name" value="HAMP"/>
    <property type="match status" value="1"/>
</dbReference>
<name>A0A7X0B073_9PROT</name>
<dbReference type="InterPro" id="IPR051310">
    <property type="entry name" value="MCP_chemotaxis"/>
</dbReference>
<dbReference type="PROSITE" id="PS50111">
    <property type="entry name" value="CHEMOTAXIS_TRANSDUC_2"/>
    <property type="match status" value="1"/>
</dbReference>
<dbReference type="Pfam" id="PF00015">
    <property type="entry name" value="MCPsignal"/>
    <property type="match status" value="1"/>
</dbReference>
<feature type="compositionally biased region" description="Polar residues" evidence="6">
    <location>
        <begin position="308"/>
        <end position="319"/>
    </location>
</feature>
<protein>
    <submittedName>
        <fullName evidence="10">Methyl-accepting chemotaxis protein</fullName>
    </submittedName>
</protein>
<evidence type="ECO:0000313" key="10">
    <source>
        <dbReference type="EMBL" id="MBB6253372.1"/>
    </source>
</evidence>
<proteinExistence type="inferred from homology"/>
<dbReference type="InterPro" id="IPR004089">
    <property type="entry name" value="MCPsignal_dom"/>
</dbReference>
<evidence type="ECO:0000256" key="6">
    <source>
        <dbReference type="SAM" id="MobiDB-lite"/>
    </source>
</evidence>
<dbReference type="InterPro" id="IPR003660">
    <property type="entry name" value="HAMP_dom"/>
</dbReference>
<gene>
    <name evidence="10" type="ORF">FHS74_003941</name>
</gene>
<feature type="compositionally biased region" description="Low complexity" evidence="6">
    <location>
        <begin position="503"/>
        <end position="519"/>
    </location>
</feature>
<evidence type="ECO:0000256" key="7">
    <source>
        <dbReference type="SAM" id="Phobius"/>
    </source>
</evidence>
<dbReference type="SUPFAM" id="SSF58104">
    <property type="entry name" value="Methyl-accepting chemotaxis protein (MCP) signaling domain"/>
    <property type="match status" value="1"/>
</dbReference>
<reference evidence="10 11" key="1">
    <citation type="submission" date="2020-08" db="EMBL/GenBank/DDBJ databases">
        <title>Genomic Encyclopedia of Type Strains, Phase IV (KMG-IV): sequencing the most valuable type-strain genomes for metagenomic binning, comparative biology and taxonomic classification.</title>
        <authorList>
            <person name="Goeker M."/>
        </authorList>
    </citation>
    <scope>NUCLEOTIDE SEQUENCE [LARGE SCALE GENOMIC DNA]</scope>
    <source>
        <strain evidence="10 11">DSM 22198</strain>
    </source>
</reference>
<evidence type="ECO:0000259" key="8">
    <source>
        <dbReference type="PROSITE" id="PS50111"/>
    </source>
</evidence>
<feature type="transmembrane region" description="Helical" evidence="7">
    <location>
        <begin position="186"/>
        <end position="208"/>
    </location>
</feature>
<keyword evidence="4" id="KW-0807">Transducer</keyword>
<dbReference type="InterPro" id="IPR004090">
    <property type="entry name" value="Chemotax_Me-accpt_rcpt"/>
</dbReference>
<sequence>MRATIKLKLALTFALIIALSTATVGLGINSLAAVNADMRHMVSGPVQKLQWAEEVLVDMVQLVRAEKNMILSTNPEQIEKYDREIIGFRQNFADLAGKVIAVSSVEAKPKWQALDGTWQQFLAVDDRIRELAKRGEQAKAQELSVGAARPLVEEAQRQLADIIELYRTQMARDEADAVAQYENARLTLVIATLASLLVAVAAGFWIALGISRGLNQAGALAQAVAGGDLTRTVEATAHDEVGDLMRHINTMVEKLREVVGESTMASENVSSGSQELSATAEELSQGATEQASAAEQASASMEQMAANIKQNADNASQTEKIARQSAADAQMSGEAVTRAVQAMRTIADKITIVQEIARQTDLLALNAAVEAARAGEHGRGFAVVASEVRKLAERSQTAAAEIGTMSSQTVQAAQEAGEMLTRLVPDIKKTAELVAEISAACREQDIGSEQINQAIQQLDQVTQQNASASDQMSATSEELAAQSEQLQASIAYFRVDGASPAPVAAARRPSRPVASAAKPAPSPTRPARLRAANGHGPGHNGRVVPAAGRVGAGRKAAAAGFALDLTNGAGDARDAEFEKY</sequence>
<dbReference type="RefSeq" id="WP_184803759.1">
    <property type="nucleotide sequence ID" value="NZ_JACIIZ010000011.1"/>
</dbReference>
<keyword evidence="7" id="KW-1133">Transmembrane helix</keyword>
<dbReference type="Proteomes" id="UP000539175">
    <property type="component" value="Unassembled WGS sequence"/>
</dbReference>
<comment type="subcellular location">
    <subcellularLocation>
        <location evidence="1">Membrane</location>
    </subcellularLocation>
</comment>
<feature type="compositionally biased region" description="Low complexity" evidence="6">
    <location>
        <begin position="289"/>
        <end position="306"/>
    </location>
</feature>
<organism evidence="10 11">
    <name type="scientific">Nitrospirillum iridis</name>
    <dbReference type="NCBI Taxonomy" id="765888"/>
    <lineage>
        <taxon>Bacteria</taxon>
        <taxon>Pseudomonadati</taxon>
        <taxon>Pseudomonadota</taxon>
        <taxon>Alphaproteobacteria</taxon>
        <taxon>Rhodospirillales</taxon>
        <taxon>Azospirillaceae</taxon>
        <taxon>Nitrospirillum</taxon>
    </lineage>
</organism>
<evidence type="ECO:0000256" key="4">
    <source>
        <dbReference type="PROSITE-ProRule" id="PRU00284"/>
    </source>
</evidence>
<dbReference type="EMBL" id="JACIIZ010000011">
    <property type="protein sequence ID" value="MBB6253372.1"/>
    <property type="molecule type" value="Genomic_DNA"/>
</dbReference>
<dbReference type="PANTHER" id="PTHR43531">
    <property type="entry name" value="PROTEIN ICFG"/>
    <property type="match status" value="1"/>
</dbReference>
<dbReference type="AlphaFoldDB" id="A0A7X0B073"/>
<keyword evidence="7" id="KW-0812">Transmembrane</keyword>
<evidence type="ECO:0000256" key="2">
    <source>
        <dbReference type="ARBA" id="ARBA00022500"/>
    </source>
</evidence>
<feature type="region of interest" description="Disordered" evidence="6">
    <location>
        <begin position="262"/>
        <end position="329"/>
    </location>
</feature>
<dbReference type="SMART" id="SM00304">
    <property type="entry name" value="HAMP"/>
    <property type="match status" value="1"/>
</dbReference>
<dbReference type="FunFam" id="1.10.287.950:FF:000001">
    <property type="entry name" value="Methyl-accepting chemotaxis sensory transducer"/>
    <property type="match status" value="1"/>
</dbReference>
<dbReference type="GO" id="GO:0005886">
    <property type="term" value="C:plasma membrane"/>
    <property type="evidence" value="ECO:0007669"/>
    <property type="project" value="TreeGrafter"/>
</dbReference>
<dbReference type="GO" id="GO:0007165">
    <property type="term" value="P:signal transduction"/>
    <property type="evidence" value="ECO:0007669"/>
    <property type="project" value="UniProtKB-KW"/>
</dbReference>
<keyword evidence="11" id="KW-1185">Reference proteome</keyword>
<dbReference type="GO" id="GO:0006935">
    <property type="term" value="P:chemotaxis"/>
    <property type="evidence" value="ECO:0007669"/>
    <property type="project" value="UniProtKB-KW"/>
</dbReference>